<reference evidence="2" key="1">
    <citation type="submission" date="2020-10" db="EMBL/GenBank/DDBJ databases">
        <authorList>
            <person name="Castelo-Branco R."/>
            <person name="Eusebio N."/>
            <person name="Adriana R."/>
            <person name="Vieira A."/>
            <person name="Brugerolle De Fraissinette N."/>
            <person name="Rezende De Castro R."/>
            <person name="Schneider M.P."/>
            <person name="Vasconcelos V."/>
            <person name="Leao P.N."/>
        </authorList>
    </citation>
    <scope>NUCLEOTIDE SEQUENCE</scope>
    <source>
        <strain evidence="2">LEGE 11479</strain>
    </source>
</reference>
<dbReference type="AlphaFoldDB" id="A0A929FB27"/>
<feature type="compositionally biased region" description="Low complexity" evidence="1">
    <location>
        <begin position="14"/>
        <end position="24"/>
    </location>
</feature>
<gene>
    <name evidence="2" type="ORF">IQ260_19235</name>
</gene>
<dbReference type="Proteomes" id="UP000615026">
    <property type="component" value="Unassembled WGS sequence"/>
</dbReference>
<protein>
    <submittedName>
        <fullName evidence="2">PAAR domain-containing protein</fullName>
    </submittedName>
</protein>
<proteinExistence type="predicted"/>
<accession>A0A929FB27</accession>
<organism evidence="2 3">
    <name type="scientific">Leptolyngbya cf. ectocarpi LEGE 11479</name>
    <dbReference type="NCBI Taxonomy" id="1828722"/>
    <lineage>
        <taxon>Bacteria</taxon>
        <taxon>Bacillati</taxon>
        <taxon>Cyanobacteriota</taxon>
        <taxon>Cyanophyceae</taxon>
        <taxon>Leptolyngbyales</taxon>
        <taxon>Leptolyngbyaceae</taxon>
        <taxon>Leptolyngbya group</taxon>
        <taxon>Leptolyngbya</taxon>
    </lineage>
</organism>
<sequence length="145" mass="14399">MGRPAARLGDKVVHPLPGVLGPGPGSLNVKIGGLPAWRGLPLGASLPEPPPEPEPEEDQTEEEAGAAQQAAAEEAMLAAGGGADIHACAQPSSPVTVDGPGFVTTGSTTVMINGLPACRQGDTITEILGPPNVIDMGCPTVKIGG</sequence>
<evidence type="ECO:0000313" key="2">
    <source>
        <dbReference type="EMBL" id="MBE9068782.1"/>
    </source>
</evidence>
<evidence type="ECO:0000313" key="3">
    <source>
        <dbReference type="Proteomes" id="UP000615026"/>
    </source>
</evidence>
<feature type="region of interest" description="Disordered" evidence="1">
    <location>
        <begin position="38"/>
        <end position="73"/>
    </location>
</feature>
<comment type="caution">
    <text evidence="2">The sequence shown here is derived from an EMBL/GenBank/DDBJ whole genome shotgun (WGS) entry which is preliminary data.</text>
</comment>
<evidence type="ECO:0000256" key="1">
    <source>
        <dbReference type="SAM" id="MobiDB-lite"/>
    </source>
</evidence>
<keyword evidence="3" id="KW-1185">Reference proteome</keyword>
<dbReference type="EMBL" id="JADEXP010000200">
    <property type="protein sequence ID" value="MBE9068782.1"/>
    <property type="molecule type" value="Genomic_DNA"/>
</dbReference>
<dbReference type="Gene3D" id="2.60.200.60">
    <property type="match status" value="1"/>
</dbReference>
<feature type="region of interest" description="Disordered" evidence="1">
    <location>
        <begin position="1"/>
        <end position="24"/>
    </location>
</feature>
<feature type="compositionally biased region" description="Acidic residues" evidence="1">
    <location>
        <begin position="51"/>
        <end position="64"/>
    </location>
</feature>
<name>A0A929FB27_LEPEC</name>